<dbReference type="EMBL" id="JALJOV010000403">
    <property type="protein sequence ID" value="KAK9864001.1"/>
    <property type="molecule type" value="Genomic_DNA"/>
</dbReference>
<organism evidence="2 3">
    <name type="scientific">Apatococcus fuscideae</name>
    <dbReference type="NCBI Taxonomy" id="2026836"/>
    <lineage>
        <taxon>Eukaryota</taxon>
        <taxon>Viridiplantae</taxon>
        <taxon>Chlorophyta</taxon>
        <taxon>core chlorophytes</taxon>
        <taxon>Trebouxiophyceae</taxon>
        <taxon>Chlorellales</taxon>
        <taxon>Chlorellaceae</taxon>
        <taxon>Apatococcus</taxon>
    </lineage>
</organism>
<accession>A0AAW1T5Z6</accession>
<protein>
    <submittedName>
        <fullName evidence="2">Uncharacterized protein</fullName>
    </submittedName>
</protein>
<name>A0AAW1T5Z6_9CHLO</name>
<feature type="compositionally biased region" description="Polar residues" evidence="1">
    <location>
        <begin position="1"/>
        <end position="12"/>
    </location>
</feature>
<dbReference type="AlphaFoldDB" id="A0AAW1T5Z6"/>
<dbReference type="Proteomes" id="UP001485043">
    <property type="component" value="Unassembled WGS sequence"/>
</dbReference>
<evidence type="ECO:0000313" key="2">
    <source>
        <dbReference type="EMBL" id="KAK9864001.1"/>
    </source>
</evidence>
<comment type="caution">
    <text evidence="2">The sequence shown here is derived from an EMBL/GenBank/DDBJ whole genome shotgun (WGS) entry which is preliminary data.</text>
</comment>
<sequence>MWKQISNASQVLQPAPSRRQGMTLSTKNHQQRPDCGYQNREHRQRRGNSCPARRGVQGQEDVKPCSTVPSFKGRHAPLLPSTWQQMVPQQLREGALGCPGRKRQQPLDKLRNRDLLAASASIL</sequence>
<evidence type="ECO:0000313" key="3">
    <source>
        <dbReference type="Proteomes" id="UP001485043"/>
    </source>
</evidence>
<keyword evidence="3" id="KW-1185">Reference proteome</keyword>
<reference evidence="2 3" key="1">
    <citation type="journal article" date="2024" name="Nat. Commun.">
        <title>Phylogenomics reveals the evolutionary origins of lichenization in chlorophyte algae.</title>
        <authorList>
            <person name="Puginier C."/>
            <person name="Libourel C."/>
            <person name="Otte J."/>
            <person name="Skaloud P."/>
            <person name="Haon M."/>
            <person name="Grisel S."/>
            <person name="Petersen M."/>
            <person name="Berrin J.G."/>
            <person name="Delaux P.M."/>
            <person name="Dal Grande F."/>
            <person name="Keller J."/>
        </authorList>
    </citation>
    <scope>NUCLEOTIDE SEQUENCE [LARGE SCALE GENOMIC DNA]</scope>
    <source>
        <strain evidence="2 3">SAG 2523</strain>
    </source>
</reference>
<gene>
    <name evidence="2" type="ORF">WJX84_000170</name>
</gene>
<proteinExistence type="predicted"/>
<evidence type="ECO:0000256" key="1">
    <source>
        <dbReference type="SAM" id="MobiDB-lite"/>
    </source>
</evidence>
<feature type="region of interest" description="Disordered" evidence="1">
    <location>
        <begin position="1"/>
        <end position="73"/>
    </location>
</feature>